<evidence type="ECO:0000256" key="1">
    <source>
        <dbReference type="SAM" id="Coils"/>
    </source>
</evidence>
<feature type="coiled-coil region" evidence="1">
    <location>
        <begin position="12"/>
        <end position="39"/>
    </location>
</feature>
<evidence type="ECO:0000313" key="3">
    <source>
        <dbReference type="Proteomes" id="UP001460270"/>
    </source>
</evidence>
<protein>
    <submittedName>
        <fullName evidence="2">Uncharacterized protein</fullName>
    </submittedName>
</protein>
<evidence type="ECO:0000313" key="2">
    <source>
        <dbReference type="EMBL" id="KAK7916215.1"/>
    </source>
</evidence>
<keyword evidence="3" id="KW-1185">Reference proteome</keyword>
<reference evidence="3" key="1">
    <citation type="submission" date="2024-04" db="EMBL/GenBank/DDBJ databases">
        <title>Salinicola lusitanus LLJ914,a marine bacterium isolated from the Okinawa Trough.</title>
        <authorList>
            <person name="Li J."/>
        </authorList>
    </citation>
    <scope>NUCLEOTIDE SEQUENCE [LARGE SCALE GENOMIC DNA]</scope>
</reference>
<dbReference type="AlphaFoldDB" id="A0AAW0P5F7"/>
<gene>
    <name evidence="2" type="ORF">WMY93_011976</name>
</gene>
<proteinExistence type="predicted"/>
<accession>A0AAW0P5F7</accession>
<name>A0AAW0P5F7_9GOBI</name>
<keyword evidence="1" id="KW-0175">Coiled coil</keyword>
<organism evidence="2 3">
    <name type="scientific">Mugilogobius chulae</name>
    <name type="common">yellowstripe goby</name>
    <dbReference type="NCBI Taxonomy" id="88201"/>
    <lineage>
        <taxon>Eukaryota</taxon>
        <taxon>Metazoa</taxon>
        <taxon>Chordata</taxon>
        <taxon>Craniata</taxon>
        <taxon>Vertebrata</taxon>
        <taxon>Euteleostomi</taxon>
        <taxon>Actinopterygii</taxon>
        <taxon>Neopterygii</taxon>
        <taxon>Teleostei</taxon>
        <taxon>Neoteleostei</taxon>
        <taxon>Acanthomorphata</taxon>
        <taxon>Gobiaria</taxon>
        <taxon>Gobiiformes</taxon>
        <taxon>Gobioidei</taxon>
        <taxon>Gobiidae</taxon>
        <taxon>Gobionellinae</taxon>
        <taxon>Mugilogobius</taxon>
    </lineage>
</organism>
<dbReference type="Proteomes" id="UP001460270">
    <property type="component" value="Unassembled WGS sequence"/>
</dbReference>
<sequence length="157" mass="18927">MKEIITVQRNATQMVQRELDQVKDENKQLKCDLSDQHNRHQEERLKLLKQTKYIIEVHKAERRHVQEVQSQLDCVTKEKRDLIQETERLHSQLKSQGITIENLDELRDKLHDQTQQGLMEKQVNQRDQLVQELKDQLHRSEGERYLLESRTVRKNKN</sequence>
<comment type="caution">
    <text evidence="2">The sequence shown here is derived from an EMBL/GenBank/DDBJ whole genome shotgun (WGS) entry which is preliminary data.</text>
</comment>
<dbReference type="EMBL" id="JBBPFD010000008">
    <property type="protein sequence ID" value="KAK7916215.1"/>
    <property type="molecule type" value="Genomic_DNA"/>
</dbReference>